<dbReference type="Proteomes" id="UP000287853">
    <property type="component" value="Unassembled WGS sequence"/>
</dbReference>
<protein>
    <submittedName>
        <fullName evidence="1">Uncharacterized protein</fullName>
    </submittedName>
</protein>
<dbReference type="EMBL" id="MTKO01000007">
    <property type="protein sequence ID" value="RWX48102.1"/>
    <property type="molecule type" value="Genomic_DNA"/>
</dbReference>
<comment type="caution">
    <text evidence="1">The sequence shown here is derived from an EMBL/GenBank/DDBJ whole genome shotgun (WGS) entry which is preliminary data.</text>
</comment>
<reference evidence="1 2" key="1">
    <citation type="submission" date="2017-01" db="EMBL/GenBank/DDBJ databases">
        <title>The cable genome- insights into the physiology and evolution of filamentous bacteria capable of sulfide oxidation via long distance electron transfer.</title>
        <authorList>
            <person name="Schreiber L."/>
            <person name="Bjerg J.T."/>
            <person name="Boggild A."/>
            <person name="Van De Vossenberg J."/>
            <person name="Meysman F."/>
            <person name="Nielsen L.P."/>
            <person name="Schramm A."/>
            <person name="Kjeldsen K.U."/>
        </authorList>
    </citation>
    <scope>NUCLEOTIDE SEQUENCE [LARGE SCALE GENOMIC DNA]</scope>
    <source>
        <strain evidence="1">MCF</strain>
    </source>
</reference>
<proteinExistence type="predicted"/>
<evidence type="ECO:0000313" key="1">
    <source>
        <dbReference type="EMBL" id="RWX48102.1"/>
    </source>
</evidence>
<sequence length="50" mass="5352">MVNQLAALLADILPIIFRVDVGKRQETVTACADLDKGGLQVGLNRDDTAL</sequence>
<name>A0A3S3QI81_9BACT</name>
<dbReference type="AlphaFoldDB" id="A0A3S3QI81"/>
<organism evidence="1 2">
    <name type="scientific">Candidatus Electrothrix aarhusensis</name>
    <dbReference type="NCBI Taxonomy" id="1859131"/>
    <lineage>
        <taxon>Bacteria</taxon>
        <taxon>Pseudomonadati</taxon>
        <taxon>Thermodesulfobacteriota</taxon>
        <taxon>Desulfobulbia</taxon>
        <taxon>Desulfobulbales</taxon>
        <taxon>Desulfobulbaceae</taxon>
        <taxon>Candidatus Electrothrix</taxon>
    </lineage>
</organism>
<gene>
    <name evidence="1" type="ORF">H206_05332</name>
</gene>
<evidence type="ECO:0000313" key="2">
    <source>
        <dbReference type="Proteomes" id="UP000287853"/>
    </source>
</evidence>
<keyword evidence="2" id="KW-1185">Reference proteome</keyword>
<accession>A0A3S3QI81</accession>